<dbReference type="EMBL" id="CAJOBZ010000031">
    <property type="protein sequence ID" value="CAF4889493.1"/>
    <property type="molecule type" value="Genomic_DNA"/>
</dbReference>
<dbReference type="SUPFAM" id="SSF53098">
    <property type="entry name" value="Ribonuclease H-like"/>
    <property type="match status" value="1"/>
</dbReference>
<accession>A0A821UG62</accession>
<organism evidence="1 2">
    <name type="scientific">Pieris macdunnoughi</name>
    <dbReference type="NCBI Taxonomy" id="345717"/>
    <lineage>
        <taxon>Eukaryota</taxon>
        <taxon>Metazoa</taxon>
        <taxon>Ecdysozoa</taxon>
        <taxon>Arthropoda</taxon>
        <taxon>Hexapoda</taxon>
        <taxon>Insecta</taxon>
        <taxon>Pterygota</taxon>
        <taxon>Neoptera</taxon>
        <taxon>Endopterygota</taxon>
        <taxon>Lepidoptera</taxon>
        <taxon>Glossata</taxon>
        <taxon>Ditrysia</taxon>
        <taxon>Papilionoidea</taxon>
        <taxon>Pieridae</taxon>
        <taxon>Pierinae</taxon>
        <taxon>Pieris</taxon>
    </lineage>
</organism>
<gene>
    <name evidence="1" type="ORF">PMACD_LOCUS10328</name>
</gene>
<comment type="caution">
    <text evidence="1">The sequence shown here is derived from an EMBL/GenBank/DDBJ whole genome shotgun (WGS) entry which is preliminary data.</text>
</comment>
<dbReference type="Proteomes" id="UP000663880">
    <property type="component" value="Unassembled WGS sequence"/>
</dbReference>
<dbReference type="OrthoDB" id="6914745at2759"/>
<evidence type="ECO:0000313" key="1">
    <source>
        <dbReference type="EMBL" id="CAF4889493.1"/>
    </source>
</evidence>
<name>A0A821UG62_9NEOP</name>
<dbReference type="InterPro" id="IPR036397">
    <property type="entry name" value="RNaseH_sf"/>
</dbReference>
<proteinExistence type="predicted"/>
<dbReference type="InterPro" id="IPR012337">
    <property type="entry name" value="RNaseH-like_sf"/>
</dbReference>
<keyword evidence="2" id="KW-1185">Reference proteome</keyword>
<dbReference type="GO" id="GO:0003676">
    <property type="term" value="F:nucleic acid binding"/>
    <property type="evidence" value="ECO:0007669"/>
    <property type="project" value="InterPro"/>
</dbReference>
<dbReference type="Gene3D" id="3.30.420.10">
    <property type="entry name" value="Ribonuclease H-like superfamily/Ribonuclease H"/>
    <property type="match status" value="1"/>
</dbReference>
<evidence type="ECO:0008006" key="3">
    <source>
        <dbReference type="Google" id="ProtNLM"/>
    </source>
</evidence>
<sequence>MKYSNCKELTIVSLYSPDGWNKKDRVSVAFYIPNLKFGRGTKLKENLSIFSAEALAIVAALRFIEDRSERFWVIITDTMSVLKALQNHQFSAKSSYNIPEIKY</sequence>
<dbReference type="AlphaFoldDB" id="A0A821UG62"/>
<evidence type="ECO:0000313" key="2">
    <source>
        <dbReference type="Proteomes" id="UP000663880"/>
    </source>
</evidence>
<protein>
    <recommendedName>
        <fullName evidence="3">RNase H type-1 domain-containing protein</fullName>
    </recommendedName>
</protein>
<reference evidence="1" key="1">
    <citation type="submission" date="2021-02" db="EMBL/GenBank/DDBJ databases">
        <authorList>
            <person name="Steward A R."/>
        </authorList>
    </citation>
    <scope>NUCLEOTIDE SEQUENCE</scope>
</reference>